<dbReference type="EMBL" id="JBBEGN010000014">
    <property type="protein sequence ID" value="MEJ2870632.1"/>
    <property type="molecule type" value="Genomic_DNA"/>
</dbReference>
<organism evidence="1 2">
    <name type="scientific">Actinomycetospora aurantiaca</name>
    <dbReference type="NCBI Taxonomy" id="3129233"/>
    <lineage>
        <taxon>Bacteria</taxon>
        <taxon>Bacillati</taxon>
        <taxon>Actinomycetota</taxon>
        <taxon>Actinomycetes</taxon>
        <taxon>Pseudonocardiales</taxon>
        <taxon>Pseudonocardiaceae</taxon>
        <taxon>Actinomycetospora</taxon>
    </lineage>
</organism>
<sequence length="79" mass="8719">MRDTPVWAERARSAAWGTLANIDDLGLDDAGKIMVRDLARSITTLPDLVKVRQLRELLSSSRGLTVRTVVSWLDEVGPS</sequence>
<evidence type="ECO:0000313" key="1">
    <source>
        <dbReference type="EMBL" id="MEJ2870632.1"/>
    </source>
</evidence>
<comment type="caution">
    <text evidence="1">The sequence shown here is derived from an EMBL/GenBank/DDBJ whole genome shotgun (WGS) entry which is preliminary data.</text>
</comment>
<protein>
    <submittedName>
        <fullName evidence="1">Uncharacterized protein</fullName>
    </submittedName>
</protein>
<evidence type="ECO:0000313" key="2">
    <source>
        <dbReference type="Proteomes" id="UP001385809"/>
    </source>
</evidence>
<proteinExistence type="predicted"/>
<name>A0ABU8MTK2_9PSEU</name>
<dbReference type="RefSeq" id="WP_337697200.1">
    <property type="nucleotide sequence ID" value="NZ_JBBEGN010000014.1"/>
</dbReference>
<keyword evidence="2" id="KW-1185">Reference proteome</keyword>
<gene>
    <name evidence="1" type="ORF">WCD74_22915</name>
</gene>
<dbReference type="Proteomes" id="UP001385809">
    <property type="component" value="Unassembled WGS sequence"/>
</dbReference>
<accession>A0ABU8MTK2</accession>
<reference evidence="1 2" key="1">
    <citation type="submission" date="2024-03" db="EMBL/GenBank/DDBJ databases">
        <title>Actinomycetospora sp. OC33-EN08, a novel actinomycete isolated from wild orchid (Aerides multiflora).</title>
        <authorList>
            <person name="Suriyachadkun C."/>
        </authorList>
    </citation>
    <scope>NUCLEOTIDE SEQUENCE [LARGE SCALE GENOMIC DNA]</scope>
    <source>
        <strain evidence="1 2">OC33-EN08</strain>
    </source>
</reference>